<comment type="caution">
    <text evidence="4">The sequence shown here is derived from an EMBL/GenBank/DDBJ whole genome shotgun (WGS) entry which is preliminary data.</text>
</comment>
<evidence type="ECO:0000256" key="1">
    <source>
        <dbReference type="ARBA" id="ARBA00022679"/>
    </source>
</evidence>
<dbReference type="PROSITE" id="PS51186">
    <property type="entry name" value="GNAT"/>
    <property type="match status" value="1"/>
</dbReference>
<accession>A0ABS9QBB9</accession>
<evidence type="ECO:0000313" key="5">
    <source>
        <dbReference type="Proteomes" id="UP001201701"/>
    </source>
</evidence>
<dbReference type="InterPro" id="IPR016181">
    <property type="entry name" value="Acyl_CoA_acyltransferase"/>
</dbReference>
<dbReference type="RefSeq" id="WP_239362144.1">
    <property type="nucleotide sequence ID" value="NZ_JAKREW010000002.1"/>
</dbReference>
<protein>
    <submittedName>
        <fullName evidence="4">GNAT family N-acetyltransferase</fullName>
    </submittedName>
</protein>
<dbReference type="Proteomes" id="UP001201701">
    <property type="component" value="Unassembled WGS sequence"/>
</dbReference>
<feature type="domain" description="N-acetyltransferase" evidence="3">
    <location>
        <begin position="8"/>
        <end position="155"/>
    </location>
</feature>
<dbReference type="EMBL" id="JAKREW010000002">
    <property type="protein sequence ID" value="MCG7504111.1"/>
    <property type="molecule type" value="Genomic_DNA"/>
</dbReference>
<dbReference type="InterPro" id="IPR051016">
    <property type="entry name" value="Diverse_Substrate_AcTransf"/>
</dbReference>
<dbReference type="Pfam" id="PF00583">
    <property type="entry name" value="Acetyltransf_1"/>
    <property type="match status" value="1"/>
</dbReference>
<evidence type="ECO:0000256" key="2">
    <source>
        <dbReference type="ARBA" id="ARBA00023315"/>
    </source>
</evidence>
<dbReference type="CDD" id="cd04301">
    <property type="entry name" value="NAT_SF"/>
    <property type="match status" value="1"/>
</dbReference>
<evidence type="ECO:0000313" key="4">
    <source>
        <dbReference type="EMBL" id="MCG7504111.1"/>
    </source>
</evidence>
<keyword evidence="2" id="KW-0012">Acyltransferase</keyword>
<dbReference type="PANTHER" id="PTHR10545:SF42">
    <property type="entry name" value="ACETYLTRANSFERASE"/>
    <property type="match status" value="1"/>
</dbReference>
<dbReference type="SUPFAM" id="SSF55729">
    <property type="entry name" value="Acyl-CoA N-acyltransferases (Nat)"/>
    <property type="match status" value="1"/>
</dbReference>
<gene>
    <name evidence="4" type="ORF">L4923_03670</name>
</gene>
<dbReference type="PANTHER" id="PTHR10545">
    <property type="entry name" value="DIAMINE N-ACETYLTRANSFERASE"/>
    <property type="match status" value="1"/>
</dbReference>
<dbReference type="Gene3D" id="3.40.630.30">
    <property type="match status" value="1"/>
</dbReference>
<dbReference type="InterPro" id="IPR000182">
    <property type="entry name" value="GNAT_dom"/>
</dbReference>
<name>A0ABS9QBB9_9HYPH</name>
<keyword evidence="1" id="KW-0808">Transferase</keyword>
<reference evidence="4 5" key="1">
    <citation type="submission" date="2022-02" db="EMBL/GenBank/DDBJ databases">
        <title>Draft genome sequence of Mezorhizobium retamae strain IRAMC:0171 isolated from Retama raetam nodules.</title>
        <authorList>
            <person name="Bengaied R."/>
            <person name="Sbissi I."/>
            <person name="Huber K."/>
            <person name="Ghodbane F."/>
            <person name="Nouioui I."/>
            <person name="Tarhouni M."/>
            <person name="Gtari M."/>
        </authorList>
    </citation>
    <scope>NUCLEOTIDE SEQUENCE [LARGE SCALE GENOMIC DNA]</scope>
    <source>
        <strain evidence="4 5">IRAMC:0171</strain>
    </source>
</reference>
<organism evidence="4 5">
    <name type="scientific">Mesorhizobium retamae</name>
    <dbReference type="NCBI Taxonomy" id="2912854"/>
    <lineage>
        <taxon>Bacteria</taxon>
        <taxon>Pseudomonadati</taxon>
        <taxon>Pseudomonadota</taxon>
        <taxon>Alphaproteobacteria</taxon>
        <taxon>Hyphomicrobiales</taxon>
        <taxon>Phyllobacteriaceae</taxon>
        <taxon>Mesorhizobium</taxon>
    </lineage>
</organism>
<proteinExistence type="predicted"/>
<evidence type="ECO:0000259" key="3">
    <source>
        <dbReference type="PROSITE" id="PS51186"/>
    </source>
</evidence>
<sequence length="155" mass="17469">MSAIQPTLVIRPAEPVDALTWRELYRQYGEFYQTSLDEDVLDRVWNWLLDAGHPLNAILAIAPDNTMVGLAHYRAFSETLLGRDAGFLDDLFVSPAQRDKGVGRALINGVAKIAKARGWPFVRWITAEDNAPARRLYDDVGAKTHWVTYELNLAD</sequence>
<keyword evidence="5" id="KW-1185">Reference proteome</keyword>